<sequence length="77" mass="8566">MQQQLASYLIPVPSYPIPSHPIPSVQAGRHDMLYAPRPPRRPSIQPSHHPMAQKTHPHTSTPRMQCNSAVHSAIQSS</sequence>
<reference evidence="2" key="1">
    <citation type="journal article" date="2020" name="Stud. Mycol.">
        <title>101 Dothideomycetes genomes: a test case for predicting lifestyles and emergence of pathogens.</title>
        <authorList>
            <person name="Haridas S."/>
            <person name="Albert R."/>
            <person name="Binder M."/>
            <person name="Bloem J."/>
            <person name="Labutti K."/>
            <person name="Salamov A."/>
            <person name="Andreopoulos B."/>
            <person name="Baker S."/>
            <person name="Barry K."/>
            <person name="Bills G."/>
            <person name="Bluhm B."/>
            <person name="Cannon C."/>
            <person name="Castanera R."/>
            <person name="Culley D."/>
            <person name="Daum C."/>
            <person name="Ezra D."/>
            <person name="Gonzalez J."/>
            <person name="Henrissat B."/>
            <person name="Kuo A."/>
            <person name="Liang C."/>
            <person name="Lipzen A."/>
            <person name="Lutzoni F."/>
            <person name="Magnuson J."/>
            <person name="Mondo S."/>
            <person name="Nolan M."/>
            <person name="Ohm R."/>
            <person name="Pangilinan J."/>
            <person name="Park H.-J."/>
            <person name="Ramirez L."/>
            <person name="Alfaro M."/>
            <person name="Sun H."/>
            <person name="Tritt A."/>
            <person name="Yoshinaga Y."/>
            <person name="Zwiers L.-H."/>
            <person name="Turgeon B."/>
            <person name="Goodwin S."/>
            <person name="Spatafora J."/>
            <person name="Crous P."/>
            <person name="Grigoriev I."/>
        </authorList>
    </citation>
    <scope>NUCLEOTIDE SEQUENCE</scope>
    <source>
        <strain evidence="2">CBS 121167</strain>
    </source>
</reference>
<protein>
    <submittedName>
        <fullName evidence="2">Uncharacterized protein</fullName>
    </submittedName>
</protein>
<evidence type="ECO:0000313" key="3">
    <source>
        <dbReference type="Proteomes" id="UP000799438"/>
    </source>
</evidence>
<accession>A0A6A6BIM6</accession>
<proteinExistence type="predicted"/>
<dbReference type="EMBL" id="ML995482">
    <property type="protein sequence ID" value="KAF2143488.1"/>
    <property type="molecule type" value="Genomic_DNA"/>
</dbReference>
<name>A0A6A6BIM6_9PEZI</name>
<evidence type="ECO:0000313" key="2">
    <source>
        <dbReference type="EMBL" id="KAF2143488.1"/>
    </source>
</evidence>
<feature type="compositionally biased region" description="Polar residues" evidence="1">
    <location>
        <begin position="58"/>
        <end position="77"/>
    </location>
</feature>
<keyword evidence="3" id="KW-1185">Reference proteome</keyword>
<dbReference type="GeneID" id="54293298"/>
<dbReference type="AlphaFoldDB" id="A0A6A6BIM6"/>
<evidence type="ECO:0000256" key="1">
    <source>
        <dbReference type="SAM" id="MobiDB-lite"/>
    </source>
</evidence>
<dbReference type="Proteomes" id="UP000799438">
    <property type="component" value="Unassembled WGS sequence"/>
</dbReference>
<gene>
    <name evidence="2" type="ORF">K452DRAFT_171827</name>
</gene>
<feature type="region of interest" description="Disordered" evidence="1">
    <location>
        <begin position="32"/>
        <end position="77"/>
    </location>
</feature>
<organism evidence="2 3">
    <name type="scientific">Aplosporella prunicola CBS 121167</name>
    <dbReference type="NCBI Taxonomy" id="1176127"/>
    <lineage>
        <taxon>Eukaryota</taxon>
        <taxon>Fungi</taxon>
        <taxon>Dikarya</taxon>
        <taxon>Ascomycota</taxon>
        <taxon>Pezizomycotina</taxon>
        <taxon>Dothideomycetes</taxon>
        <taxon>Dothideomycetes incertae sedis</taxon>
        <taxon>Botryosphaeriales</taxon>
        <taxon>Aplosporellaceae</taxon>
        <taxon>Aplosporella</taxon>
    </lineage>
</organism>
<dbReference type="RefSeq" id="XP_033399200.1">
    <property type="nucleotide sequence ID" value="XM_033535802.1"/>
</dbReference>